<keyword evidence="2" id="KW-0732">Signal</keyword>
<feature type="signal peptide" evidence="2">
    <location>
        <begin position="1"/>
        <end position="21"/>
    </location>
</feature>
<evidence type="ECO:0000256" key="1">
    <source>
        <dbReference type="SAM" id="Phobius"/>
    </source>
</evidence>
<comment type="caution">
    <text evidence="3">The sequence shown here is derived from an EMBL/GenBank/DDBJ whole genome shotgun (WGS) entry which is preliminary data.</text>
</comment>
<sequence>MRRMIFLLLACFFLTTSSTSALEWAYGFVVHNGKVYEVKEEETLSQEEIGDLIGKVETKADEYSGDYHGNASNFYEIGTLYYKIAEVSISEAIAVETKPNYYVKAVYVHDAPFHITNILFSVYTWILIMIVILFLGIIVYKSKQS</sequence>
<name>A0A6M0Q9U3_9BACI</name>
<evidence type="ECO:0000313" key="4">
    <source>
        <dbReference type="Proteomes" id="UP000481043"/>
    </source>
</evidence>
<evidence type="ECO:0000256" key="2">
    <source>
        <dbReference type="SAM" id="SignalP"/>
    </source>
</evidence>
<keyword evidence="1" id="KW-0472">Membrane</keyword>
<keyword evidence="1" id="KW-1133">Transmembrane helix</keyword>
<gene>
    <name evidence="3" type="ORF">G4D63_12250</name>
</gene>
<keyword evidence="4" id="KW-1185">Reference proteome</keyword>
<organism evidence="3 4">
    <name type="scientific">Bacillus mesophilus</name>
    <dbReference type="NCBI Taxonomy" id="1808955"/>
    <lineage>
        <taxon>Bacteria</taxon>
        <taxon>Bacillati</taxon>
        <taxon>Bacillota</taxon>
        <taxon>Bacilli</taxon>
        <taxon>Bacillales</taxon>
        <taxon>Bacillaceae</taxon>
        <taxon>Bacillus</taxon>
    </lineage>
</organism>
<dbReference type="RefSeq" id="WP_163179972.1">
    <property type="nucleotide sequence ID" value="NZ_JAAIWM010000004.1"/>
</dbReference>
<evidence type="ECO:0000313" key="3">
    <source>
        <dbReference type="EMBL" id="NEY72499.1"/>
    </source>
</evidence>
<feature type="transmembrane region" description="Helical" evidence="1">
    <location>
        <begin position="118"/>
        <end position="140"/>
    </location>
</feature>
<protein>
    <submittedName>
        <fullName evidence="3">Uncharacterized protein</fullName>
    </submittedName>
</protein>
<keyword evidence="1" id="KW-0812">Transmembrane</keyword>
<feature type="chain" id="PRO_5026773486" evidence="2">
    <location>
        <begin position="22"/>
        <end position="145"/>
    </location>
</feature>
<accession>A0A6M0Q9U3</accession>
<dbReference type="Proteomes" id="UP000481043">
    <property type="component" value="Unassembled WGS sequence"/>
</dbReference>
<proteinExistence type="predicted"/>
<dbReference type="AlphaFoldDB" id="A0A6M0Q9U3"/>
<dbReference type="EMBL" id="JAAIWM010000004">
    <property type="protein sequence ID" value="NEY72499.1"/>
    <property type="molecule type" value="Genomic_DNA"/>
</dbReference>
<reference evidence="3 4" key="1">
    <citation type="submission" date="2020-02" db="EMBL/GenBank/DDBJ databases">
        <title>Bacillus aquiflavi sp. nov., isolated from yellow water of strong flavor Chinese baijiu in Yibin region of China.</title>
        <authorList>
            <person name="Xie J."/>
        </authorList>
    </citation>
    <scope>NUCLEOTIDE SEQUENCE [LARGE SCALE GENOMIC DNA]</scope>
    <source>
        <strain evidence="3 4">SA4</strain>
    </source>
</reference>